<evidence type="ECO:0000313" key="2">
    <source>
        <dbReference type="Proteomes" id="UP000006681"/>
    </source>
</evidence>
<sequence>MRIILGTPVNSRPKPWLYFRVPAIMVNAFDIMRSRISKGGHVIKNVLQYDGEVWMDSGGFQFLRYGKIPDIEDLARVYDQYWDIRYFLNLDYPPSPTDDEHNLELKLRGSLHNYEYLAKKFDNVLPVIHYHWRTNIITKYVIKYLDFNPDCIAIGGLVPYVLISRGVPKDSRRSALRFLLNIKRETNTCIHVLGLGSPVINPILKLINIDSTDTSTWRVKAAYGKVVMPGGGERHVSGRAINFGGKEATSDDLMRLYAFLKATGFPMIDQFNEIVTSFEYRALVNAWVVLNSFKVASGGVFKAIYDELAREVTEQIIEGTR</sequence>
<dbReference type="eggNOG" id="arCOG00996">
    <property type="taxonomic scope" value="Archaea"/>
</dbReference>
<accession>E1QPN9</accession>
<name>E1QPN9_VULDI</name>
<dbReference type="EMBL" id="CP002100">
    <property type="protein sequence ID" value="ADN50335.1"/>
    <property type="molecule type" value="Genomic_DNA"/>
</dbReference>
<dbReference type="Gene3D" id="3.20.20.105">
    <property type="entry name" value="Queuine tRNA-ribosyltransferase-like"/>
    <property type="match status" value="1"/>
</dbReference>
<dbReference type="Proteomes" id="UP000006681">
    <property type="component" value="Chromosome"/>
</dbReference>
<dbReference type="STRING" id="572478.Vdis_0945"/>
<reference evidence="2" key="2">
    <citation type="journal article" date="2010" name="Stand. Genomic Sci.">
        <title>Complete genome sequence of Vulcanisaeta distributa type strain (IC-017T).</title>
        <authorList>
            <person name="Mavromatis K."/>
            <person name="Sikorski J."/>
            <person name="Pabst E."/>
            <person name="Teshima H."/>
            <person name="Lapidus A."/>
            <person name="Lucas S."/>
            <person name="Nolan M."/>
            <person name="Glavina Del Rio T."/>
            <person name="Cheng J."/>
            <person name="Bruce D."/>
            <person name="Goodwin L."/>
            <person name="Pitluck S."/>
            <person name="Liolios K."/>
            <person name="Ivanova N."/>
            <person name="Mikhailova N."/>
            <person name="Pati A."/>
            <person name="Chen A."/>
            <person name="Palaniappan K."/>
            <person name="Land M."/>
            <person name="Hauser L."/>
            <person name="Chang Y."/>
            <person name="Jeffries C."/>
            <person name="Rohde M."/>
            <person name="Spring S."/>
            <person name="Goker M."/>
            <person name="Wirth R."/>
            <person name="Woyke T."/>
            <person name="Bristow J."/>
            <person name="Eisen J."/>
            <person name="Markowitz V."/>
            <person name="Hugenholtz P."/>
            <person name="Klenk H."/>
            <person name="Kyrpides N."/>
        </authorList>
    </citation>
    <scope>NUCLEOTIDE SEQUENCE [LARGE SCALE GENOMIC DNA]</scope>
    <source>
        <strain evidence="2">DSM 14429 / JCM 11212 / NBRC 100878 / IC-017</strain>
    </source>
</reference>
<gene>
    <name evidence="1" type="ordered locus">Vdis_0945</name>
</gene>
<dbReference type="GeneID" id="9751874"/>
<dbReference type="KEGG" id="vdi:Vdis_0945"/>
<evidence type="ECO:0008006" key="3">
    <source>
        <dbReference type="Google" id="ProtNLM"/>
    </source>
</evidence>
<dbReference type="SUPFAM" id="SSF51713">
    <property type="entry name" value="tRNA-guanine transglycosylase"/>
    <property type="match status" value="1"/>
</dbReference>
<evidence type="ECO:0000313" key="1">
    <source>
        <dbReference type="EMBL" id="ADN50335.1"/>
    </source>
</evidence>
<dbReference type="RefSeq" id="WP_013336060.1">
    <property type="nucleotide sequence ID" value="NC_014537.1"/>
</dbReference>
<reference evidence="1 2" key="1">
    <citation type="journal article" date="2010" name="Stand. Genomic Sci.">
        <title>Complete genome sequence of Vulcanisaeta distributa type strain (IC-017).</title>
        <authorList>
            <person name="Mavromatis K."/>
            <person name="Sikorski J."/>
            <person name="Pabst E."/>
            <person name="Teshima H."/>
            <person name="Lapidus A."/>
            <person name="Lucas S."/>
            <person name="Nolan M."/>
            <person name="Glavina Del Rio T."/>
            <person name="Cheng J.F."/>
            <person name="Bruce D."/>
            <person name="Goodwin L."/>
            <person name="Pitluck S."/>
            <person name="Liolios K."/>
            <person name="Ivanova N."/>
            <person name="Mikhailova N."/>
            <person name="Pati A."/>
            <person name="Chen A."/>
            <person name="Palaniappan K."/>
            <person name="Land M."/>
            <person name="Hauser L."/>
            <person name="Chang Y.J."/>
            <person name="Jeffries C.D."/>
            <person name="Rohde M."/>
            <person name="Spring S."/>
            <person name="Goker M."/>
            <person name="Wirth R."/>
            <person name="Woyke T."/>
            <person name="Bristow J."/>
            <person name="Eisen J.A."/>
            <person name="Markowitz V."/>
            <person name="Hugenholtz P."/>
            <person name="Klenk H.P."/>
            <person name="Kyrpides N.C."/>
        </authorList>
    </citation>
    <scope>NUCLEOTIDE SEQUENCE [LARGE SCALE GENOMIC DNA]</scope>
    <source>
        <strain evidence="2">DSM 14429 / JCM 11212 / NBRC 100878 / IC-017</strain>
    </source>
</reference>
<dbReference type="HOGENOM" id="CLU_873238_0_0_2"/>
<dbReference type="GO" id="GO:0006400">
    <property type="term" value="P:tRNA modification"/>
    <property type="evidence" value="ECO:0007669"/>
    <property type="project" value="InterPro"/>
</dbReference>
<proteinExistence type="predicted"/>
<organism evidence="1 2">
    <name type="scientific">Vulcanisaeta distributa (strain DSM 14429 / JCM 11212 / NBRC 100878 / IC-017)</name>
    <dbReference type="NCBI Taxonomy" id="572478"/>
    <lineage>
        <taxon>Archaea</taxon>
        <taxon>Thermoproteota</taxon>
        <taxon>Thermoprotei</taxon>
        <taxon>Thermoproteales</taxon>
        <taxon>Thermoproteaceae</taxon>
        <taxon>Vulcanisaeta</taxon>
    </lineage>
</organism>
<dbReference type="InterPro" id="IPR036511">
    <property type="entry name" value="TGT-like_sf"/>
</dbReference>
<protein>
    <recommendedName>
        <fullName evidence="3">tRNA-ribosyltransferase</fullName>
    </recommendedName>
</protein>
<dbReference type="AlphaFoldDB" id="E1QPN9"/>
<keyword evidence="2" id="KW-1185">Reference proteome</keyword>